<dbReference type="RefSeq" id="WP_290019269.1">
    <property type="nucleotide sequence ID" value="NZ_JAOPLL010000010.1"/>
</dbReference>
<keyword evidence="2" id="KW-1185">Reference proteome</keyword>
<protein>
    <recommendedName>
        <fullName evidence="3">Apea-like HEPN domain-containing protein</fullName>
    </recommendedName>
</protein>
<dbReference type="EMBL" id="JAOPLL010000010">
    <property type="protein sequence ID" value="MDM5073448.1"/>
    <property type="molecule type" value="Genomic_DNA"/>
</dbReference>
<evidence type="ECO:0000313" key="2">
    <source>
        <dbReference type="Proteomes" id="UP001168107"/>
    </source>
</evidence>
<evidence type="ECO:0008006" key="3">
    <source>
        <dbReference type="Google" id="ProtNLM"/>
    </source>
</evidence>
<proteinExistence type="predicted"/>
<dbReference type="Proteomes" id="UP001168107">
    <property type="component" value="Unassembled WGS sequence"/>
</dbReference>
<organism evidence="1 2">
    <name type="scientific">Aeromonas bestiarum</name>
    <dbReference type="NCBI Taxonomy" id="105751"/>
    <lineage>
        <taxon>Bacteria</taxon>
        <taxon>Pseudomonadati</taxon>
        <taxon>Pseudomonadota</taxon>
        <taxon>Gammaproteobacteria</taxon>
        <taxon>Aeromonadales</taxon>
        <taxon>Aeromonadaceae</taxon>
        <taxon>Aeromonas</taxon>
    </lineage>
</organism>
<sequence>MTSEVIDIAGEPSLPAIQAVQDVQATQARVDEIILNLAEHVLEDEVHNIELCLPDLIAVNDHVPMKVFGIISGTCRDEDIELIYQDSVIGVLCFTKGIPYSEEENFTDLRKSCFIIETRGKGPDAGLSEFQHDYVVVNKDFIADYNQKFKYTSEIWGGFSHQELAFSMRPTLTQITLLDNLKIPSDSHKKSLTSAIHSHSSISRFLKLYHQIELSFDWIFVQNIKNLNDDIVGFGKLVKNYSNKEIDALKEIIFCHAYDFTKICTLMVIPTQHKDVARCIFQDYSKDSNPIKDKWDEAIDFFENTDHTSQQLKDRKLINKNDIEHYEKWISNLSAYWIYRTRCSIAHNKIGEYIINESHDLFIIDFVEPLIMEILRQIYNTENKPLP</sequence>
<name>A0ABT7Q287_9GAMM</name>
<evidence type="ECO:0000313" key="1">
    <source>
        <dbReference type="EMBL" id="MDM5073448.1"/>
    </source>
</evidence>
<comment type="caution">
    <text evidence="1">The sequence shown here is derived from an EMBL/GenBank/DDBJ whole genome shotgun (WGS) entry which is preliminary data.</text>
</comment>
<accession>A0ABT7Q287</accession>
<reference evidence="1" key="1">
    <citation type="submission" date="2024-05" db="EMBL/GenBank/DDBJ databases">
        <title>WGS of Aeromonas isolates.</title>
        <authorList>
            <person name="Lee H."/>
        </authorList>
    </citation>
    <scope>NUCLEOTIDE SEQUENCE</scope>
    <source>
        <strain evidence="1">SU58-3</strain>
    </source>
</reference>
<gene>
    <name evidence="1" type="ORF">OB935_16605</name>
</gene>